<dbReference type="GO" id="GO:0016301">
    <property type="term" value="F:kinase activity"/>
    <property type="evidence" value="ECO:0007669"/>
    <property type="project" value="UniProtKB-KW"/>
</dbReference>
<sequence length="366" mass="37453">MARWIRWRSWWWLSGWRWRWPRRVVWIRTGRGTSPAPSSCLAAEVPAASVRPVIAVDVGGTSIKAGVLGPDGRLGPVHRTSTPPAGPDGLAVVDAVEAIVRRLADELSDGSPSGVAPAGGPAGAPVAAGVVVGVVVPGIVDEAAGVAVHAENLGWRDVPLRSLLSERLGCPVAVGHDVRAGGMAEHRLGACRGERNAVFLPVGTGIAAALILDGRVFAGDGYAGELGHVDVGHDLPCACGGRGCLEAIASASAVTRRYALAAGAPVAGSREVAELVRRGDPAAVAVWDEALDALAYGLSMLVGVVAPAVVAIGGGLGESPDLVLRPLTDRLAERLTFQRLPRVVAAELGDRAGCVGAGLLAREPMP</sequence>
<dbReference type="InterPro" id="IPR043129">
    <property type="entry name" value="ATPase_NBD"/>
</dbReference>
<dbReference type="AlphaFoldDB" id="A0A2W2B363"/>
<protein>
    <submittedName>
        <fullName evidence="2">Sugar kinase</fullName>
    </submittedName>
</protein>
<dbReference type="PANTHER" id="PTHR18964:SF149">
    <property type="entry name" value="BIFUNCTIONAL UDP-N-ACETYLGLUCOSAMINE 2-EPIMERASE_N-ACETYLMANNOSAMINE KINASE"/>
    <property type="match status" value="1"/>
</dbReference>
<name>A0A2W2B363_9ACTN</name>
<comment type="similarity">
    <text evidence="1">Belongs to the ROK (NagC/XylR) family.</text>
</comment>
<comment type="caution">
    <text evidence="2">The sequence shown here is derived from an EMBL/GenBank/DDBJ whole genome shotgun (WGS) entry which is preliminary data.</text>
</comment>
<organism evidence="2 3">
    <name type="scientific">Jiangella anatolica</name>
    <dbReference type="NCBI Taxonomy" id="2670374"/>
    <lineage>
        <taxon>Bacteria</taxon>
        <taxon>Bacillati</taxon>
        <taxon>Actinomycetota</taxon>
        <taxon>Actinomycetes</taxon>
        <taxon>Jiangellales</taxon>
        <taxon>Jiangellaceae</taxon>
        <taxon>Jiangella</taxon>
    </lineage>
</organism>
<keyword evidence="3" id="KW-1185">Reference proteome</keyword>
<dbReference type="Pfam" id="PF00480">
    <property type="entry name" value="ROK"/>
    <property type="match status" value="1"/>
</dbReference>
<evidence type="ECO:0000313" key="3">
    <source>
        <dbReference type="Proteomes" id="UP000248764"/>
    </source>
</evidence>
<keyword evidence="2" id="KW-0808">Transferase</keyword>
<gene>
    <name evidence="2" type="ORF">C1I92_19270</name>
</gene>
<dbReference type="EMBL" id="POTW01000049">
    <property type="protein sequence ID" value="PZF81871.1"/>
    <property type="molecule type" value="Genomic_DNA"/>
</dbReference>
<reference evidence="2 3" key="1">
    <citation type="submission" date="2018-01" db="EMBL/GenBank/DDBJ databases">
        <title>Draft genome sequence of Jiangella sp. GTF31.</title>
        <authorList>
            <person name="Sahin N."/>
            <person name="Ay H."/>
            <person name="Saygin H."/>
        </authorList>
    </citation>
    <scope>NUCLEOTIDE SEQUENCE [LARGE SCALE GENOMIC DNA]</scope>
    <source>
        <strain evidence="2 3">GTF31</strain>
    </source>
</reference>
<accession>A0A2W2B363</accession>
<dbReference type="Gene3D" id="3.30.420.40">
    <property type="match status" value="2"/>
</dbReference>
<evidence type="ECO:0000256" key="1">
    <source>
        <dbReference type="ARBA" id="ARBA00006479"/>
    </source>
</evidence>
<keyword evidence="2" id="KW-0418">Kinase</keyword>
<proteinExistence type="inferred from homology"/>
<dbReference type="Proteomes" id="UP000248764">
    <property type="component" value="Unassembled WGS sequence"/>
</dbReference>
<dbReference type="InterPro" id="IPR000600">
    <property type="entry name" value="ROK"/>
</dbReference>
<dbReference type="SUPFAM" id="SSF53067">
    <property type="entry name" value="Actin-like ATPase domain"/>
    <property type="match status" value="1"/>
</dbReference>
<evidence type="ECO:0000313" key="2">
    <source>
        <dbReference type="EMBL" id="PZF81871.1"/>
    </source>
</evidence>
<dbReference type="PANTHER" id="PTHR18964">
    <property type="entry name" value="ROK (REPRESSOR, ORF, KINASE) FAMILY"/>
    <property type="match status" value="1"/>
</dbReference>